<dbReference type="EMBL" id="CP059319">
    <property type="protein sequence ID" value="QTH22517.1"/>
    <property type="molecule type" value="Genomic_DNA"/>
</dbReference>
<reference evidence="2" key="1">
    <citation type="submission" date="2020-07" db="EMBL/GenBank/DDBJ databases">
        <authorList>
            <person name="Camacho E."/>
        </authorList>
    </citation>
    <scope>NUCLEOTIDE SEQUENCE</scope>
    <source>
        <strain evidence="2">MPO218</strain>
    </source>
</reference>
<dbReference type="Proteomes" id="UP000664914">
    <property type="component" value="Chromosome"/>
</dbReference>
<organism evidence="2 3">
    <name type="scientific">Rhizorhabdus wittichii</name>
    <dbReference type="NCBI Taxonomy" id="160791"/>
    <lineage>
        <taxon>Bacteria</taxon>
        <taxon>Pseudomonadati</taxon>
        <taxon>Pseudomonadota</taxon>
        <taxon>Alphaproteobacteria</taxon>
        <taxon>Sphingomonadales</taxon>
        <taxon>Sphingomonadaceae</taxon>
        <taxon>Rhizorhabdus</taxon>
    </lineage>
</organism>
<dbReference type="RefSeq" id="WP_208633313.1">
    <property type="nucleotide sequence ID" value="NZ_CP059319.1"/>
</dbReference>
<sequence>MIASAATSKSGKSAEKRGAPKGARSRATGRITGASVVMEEARRAGLLDGDSTEHVSFRAPKALIEAAKRESGATKPTELGLLALAMLAQPDPVATYLKKNYGKLGADHQLDY</sequence>
<evidence type="ECO:0000313" key="2">
    <source>
        <dbReference type="EMBL" id="QTH22517.1"/>
    </source>
</evidence>
<reference evidence="2" key="2">
    <citation type="submission" date="2021-04" db="EMBL/GenBank/DDBJ databases">
        <title>Isolation and genomic analysis of the ibuprofen-degrading bacterium Sphingomonas strain MPO218.</title>
        <authorList>
            <person name="Aulestia M."/>
            <person name="Flores A."/>
            <person name="Mangas E.L."/>
            <person name="Perez-Pulido A.J."/>
            <person name="Santero E."/>
            <person name="Camacho E.M."/>
        </authorList>
    </citation>
    <scope>NUCLEOTIDE SEQUENCE</scope>
    <source>
        <strain evidence="2">MPO218</strain>
    </source>
</reference>
<evidence type="ECO:0000256" key="1">
    <source>
        <dbReference type="SAM" id="MobiDB-lite"/>
    </source>
</evidence>
<proteinExistence type="predicted"/>
<dbReference type="AlphaFoldDB" id="A0A975D425"/>
<feature type="compositionally biased region" description="Low complexity" evidence="1">
    <location>
        <begin position="1"/>
        <end position="11"/>
    </location>
</feature>
<evidence type="ECO:0000313" key="3">
    <source>
        <dbReference type="Proteomes" id="UP000664914"/>
    </source>
</evidence>
<protein>
    <submittedName>
        <fullName evidence="2">Uncharacterized protein</fullName>
    </submittedName>
</protein>
<feature type="region of interest" description="Disordered" evidence="1">
    <location>
        <begin position="1"/>
        <end position="34"/>
    </location>
</feature>
<accession>A0A975D425</accession>
<name>A0A975D425_9SPHN</name>
<gene>
    <name evidence="2" type="ORF">HRJ34_03020</name>
</gene>